<sequence length="63" mass="7458">DKAESHLRYGHLWVTVSSRNIWVQVSNADGAYNRFARKRDFFRPHGNYSEHLTDLRYAGLKYS</sequence>
<keyword evidence="2" id="KW-1185">Reference proteome</keyword>
<accession>A0ACB6RSR9</accession>
<evidence type="ECO:0000313" key="2">
    <source>
        <dbReference type="Proteomes" id="UP000799754"/>
    </source>
</evidence>
<organism evidence="1 2">
    <name type="scientific">Macroventuria anomochaeta</name>
    <dbReference type="NCBI Taxonomy" id="301207"/>
    <lineage>
        <taxon>Eukaryota</taxon>
        <taxon>Fungi</taxon>
        <taxon>Dikarya</taxon>
        <taxon>Ascomycota</taxon>
        <taxon>Pezizomycotina</taxon>
        <taxon>Dothideomycetes</taxon>
        <taxon>Pleosporomycetidae</taxon>
        <taxon>Pleosporales</taxon>
        <taxon>Pleosporineae</taxon>
        <taxon>Didymellaceae</taxon>
        <taxon>Macroventuria</taxon>
    </lineage>
</organism>
<feature type="non-terminal residue" evidence="1">
    <location>
        <position position="1"/>
    </location>
</feature>
<proteinExistence type="predicted"/>
<gene>
    <name evidence="1" type="ORF">BU25DRAFT_347463</name>
</gene>
<name>A0ACB6RSR9_9PLEO</name>
<evidence type="ECO:0000313" key="1">
    <source>
        <dbReference type="EMBL" id="KAF2624829.1"/>
    </source>
</evidence>
<comment type="caution">
    <text evidence="1">The sequence shown here is derived from an EMBL/GenBank/DDBJ whole genome shotgun (WGS) entry which is preliminary data.</text>
</comment>
<dbReference type="EMBL" id="MU006729">
    <property type="protein sequence ID" value="KAF2624829.1"/>
    <property type="molecule type" value="Genomic_DNA"/>
</dbReference>
<protein>
    <submittedName>
        <fullName evidence="1">Uncharacterized protein</fullName>
    </submittedName>
</protein>
<dbReference type="Proteomes" id="UP000799754">
    <property type="component" value="Unassembled WGS sequence"/>
</dbReference>
<reference evidence="1" key="1">
    <citation type="journal article" date="2020" name="Stud. Mycol.">
        <title>101 Dothideomycetes genomes: a test case for predicting lifestyles and emergence of pathogens.</title>
        <authorList>
            <person name="Haridas S."/>
            <person name="Albert R."/>
            <person name="Binder M."/>
            <person name="Bloem J."/>
            <person name="Labutti K."/>
            <person name="Salamov A."/>
            <person name="Andreopoulos B."/>
            <person name="Baker S."/>
            <person name="Barry K."/>
            <person name="Bills G."/>
            <person name="Bluhm B."/>
            <person name="Cannon C."/>
            <person name="Castanera R."/>
            <person name="Culley D."/>
            <person name="Daum C."/>
            <person name="Ezra D."/>
            <person name="Gonzalez J."/>
            <person name="Henrissat B."/>
            <person name="Kuo A."/>
            <person name="Liang C."/>
            <person name="Lipzen A."/>
            <person name="Lutzoni F."/>
            <person name="Magnuson J."/>
            <person name="Mondo S."/>
            <person name="Nolan M."/>
            <person name="Ohm R."/>
            <person name="Pangilinan J."/>
            <person name="Park H.-J."/>
            <person name="Ramirez L."/>
            <person name="Alfaro M."/>
            <person name="Sun H."/>
            <person name="Tritt A."/>
            <person name="Yoshinaga Y."/>
            <person name="Zwiers L.-H."/>
            <person name="Turgeon B."/>
            <person name="Goodwin S."/>
            <person name="Spatafora J."/>
            <person name="Crous P."/>
            <person name="Grigoriev I."/>
        </authorList>
    </citation>
    <scope>NUCLEOTIDE SEQUENCE</scope>
    <source>
        <strain evidence="1">CBS 525.71</strain>
    </source>
</reference>